<dbReference type="GO" id="GO:0055085">
    <property type="term" value="P:transmembrane transport"/>
    <property type="evidence" value="ECO:0007669"/>
    <property type="project" value="InterPro"/>
</dbReference>
<dbReference type="Proteomes" id="UP000469871">
    <property type="component" value="Unassembled WGS sequence"/>
</dbReference>
<reference evidence="15 24" key="5">
    <citation type="submission" date="2017-05" db="EMBL/GenBank/DDBJ databases">
        <title>The Genome Sequence of Enterococcus faecium 6F2_DIV0138.</title>
        <authorList>
            <consortium name="The Broad Institute Genomics Platform"/>
            <consortium name="The Broad Institute Genomic Center for Infectious Diseases"/>
            <person name="Earl A."/>
            <person name="Manson A."/>
            <person name="Schwartman J."/>
            <person name="Gilmore M."/>
            <person name="Abouelleil A."/>
            <person name="Cao P."/>
            <person name="Chapman S."/>
            <person name="Cusick C."/>
            <person name="Shea T."/>
            <person name="Young S."/>
            <person name="Neafsey D."/>
            <person name="Nusbaum C."/>
            <person name="Birren B."/>
        </authorList>
    </citation>
    <scope>NUCLEOTIDE SEQUENCE [LARGE SCALE GENOMIC DNA]</scope>
    <source>
        <strain evidence="15 24">6F2_DIV0138</strain>
    </source>
</reference>
<comment type="caution">
    <text evidence="10">The sequence shown here is derived from an EMBL/GenBank/DDBJ whole genome shotgun (WGS) entry which is preliminary data.</text>
</comment>
<dbReference type="Proteomes" id="UP000224303">
    <property type="component" value="Unassembled WGS sequence"/>
</dbReference>
<dbReference type="EMBL" id="LRHK01000001">
    <property type="protein sequence ID" value="KWX17531.1"/>
    <property type="molecule type" value="Genomic_DNA"/>
</dbReference>
<reference evidence="9 29" key="9">
    <citation type="submission" date="2019-10" db="EMBL/GenBank/DDBJ databases">
        <title>Evolutionary dynamics of vancomycin-resistant Enterococcus faecium during gastrointestinal tract colonization and bloodstream infection in immunocompromised pediatric patients.</title>
        <authorList>
            <person name="Chilambi G.S."/>
            <person name="Nordstrom H.R."/>
            <person name="Evans D.R."/>
            <person name="Ferrolino J."/>
            <person name="Hayden R.T."/>
            <person name="Maron G.M."/>
            <person name="Vo A.N."/>
            <person name="Gilmore M.S."/>
            <person name="Wolf J."/>
            <person name="Rosch J.W."/>
            <person name="Van Tyne D."/>
        </authorList>
    </citation>
    <scope>NUCLEOTIDE SEQUENCE [LARGE SCALE GENOMIC DNA]</scope>
    <source>
        <strain evidence="9 29">VRECG27</strain>
    </source>
</reference>
<dbReference type="Pfam" id="PF00528">
    <property type="entry name" value="BPD_transp_1"/>
    <property type="match status" value="1"/>
</dbReference>
<dbReference type="CDD" id="cd06261">
    <property type="entry name" value="TM_PBP2"/>
    <property type="match status" value="1"/>
</dbReference>
<dbReference type="Gene3D" id="1.10.3720.10">
    <property type="entry name" value="MetI-like"/>
    <property type="match status" value="1"/>
</dbReference>
<evidence type="ECO:0000313" key="17">
    <source>
        <dbReference type="EMBL" id="PZM57155.1"/>
    </source>
</evidence>
<protein>
    <submittedName>
        <fullName evidence="9 10">ABC transporter permease</fullName>
    </submittedName>
</protein>
<comment type="similarity">
    <text evidence="7">Belongs to the binding-protein-dependent transport system permease family.</text>
</comment>
<dbReference type="EMBL" id="QHGU01000001">
    <property type="protein sequence ID" value="PZM57155.1"/>
    <property type="molecule type" value="Genomic_DNA"/>
</dbReference>
<dbReference type="InterPro" id="IPR045621">
    <property type="entry name" value="BPD_transp_1_N"/>
</dbReference>
<evidence type="ECO:0000313" key="10">
    <source>
        <dbReference type="EMBL" id="KWX17531.1"/>
    </source>
</evidence>
<gene>
    <name evidence="15" type="ORF">A5804_000149</name>
    <name evidence="10" type="ORF">AWT83_03025</name>
    <name evidence="14" type="ORF">B1P95_09020</name>
    <name evidence="16" type="ORF">CQR37_10560</name>
    <name evidence="19" type="ORF">CYQ77_09085</name>
    <name evidence="17" type="ORF">DKP91_00105</name>
    <name evidence="20" type="ORF">DTPHA_601683</name>
    <name evidence="18" type="ORF">EB12_01472</name>
    <name evidence="9" type="ORF">GBM73_09210</name>
    <name evidence="11" type="ORF">KYX88_08775</name>
    <name evidence="12" type="ORF">M3X98_07445</name>
    <name evidence="13" type="ORF">P6Z85_00585</name>
</gene>
<dbReference type="InterPro" id="IPR000515">
    <property type="entry name" value="MetI-like"/>
</dbReference>
<keyword evidence="5 7" id="KW-1133">Transmembrane helix</keyword>
<evidence type="ECO:0000313" key="14">
    <source>
        <dbReference type="EMBL" id="OOL82481.1"/>
    </source>
</evidence>
<sequence>MWKTILRRVLLMIPQVIILSVLIFLLAQAMPGDPFTGLINPNQDPAVIEQMRQAAGLNDPWYVQYFRWIGNALQGDFGQSFLYKRSVADLIGERIINTLYLSILTVVLTYLIAVPLGMLAGRYQNSILDKIVVIYNFFSFAVPLFIFGLIMLFVFGYRLGWFPTSGSQTLGLQGGFITQWIDRLKYILLPSITQAFLATAVTIQYLRSEVIDSKSLDFVRTARSKGVPTNKVFSRHIFRNAALPMASQMGYEITSLIAGSVVIEKIFGYPGVGKLFIDSIGQRDYTVITSLVLILGIATLVGTLLSDIIMSIVDPRIRIQ</sequence>
<reference evidence="12" key="11">
    <citation type="submission" date="2022-05" db="EMBL/GenBank/DDBJ databases">
        <title>Draft genome sequences of Clostridium perfringens strains isolated from Peru.</title>
        <authorList>
            <person name="Hurtado R."/>
            <person name="Lima L."/>
            <person name="Sousa T."/>
            <person name="Jaiswal A.K."/>
            <person name="Tiwari S."/>
            <person name="Maturrano L."/>
            <person name="Brenig B."/>
            <person name="Azevedo V."/>
        </authorList>
    </citation>
    <scope>NUCLEOTIDE SEQUENCE</scope>
    <source>
        <strain evidence="12">CP4</strain>
    </source>
</reference>
<evidence type="ECO:0000313" key="15">
    <source>
        <dbReference type="EMBL" id="OTN98666.1"/>
    </source>
</evidence>
<reference evidence="11" key="10">
    <citation type="journal article" date="2022" name="J. Anim. Sci.">
        <title>Whole genome sequence analyses-based assessment of virulence potential and antimicrobial susceptibilities and resistance of Enterococcus faecium strains isolated from commercial swine and cattle probiotic products.</title>
        <authorList>
            <person name="Shridhar P.B."/>
            <person name="Amachawadi R.G."/>
            <person name="Tokach M."/>
            <person name="Patel I."/>
            <person name="Gangiredla J."/>
            <person name="Mammel M."/>
            <person name="Nagaraja T.G."/>
        </authorList>
    </citation>
    <scope>NUCLEOTIDE SEQUENCE</scope>
    <source>
        <strain evidence="11">EF215</strain>
    </source>
</reference>
<dbReference type="EMBL" id="JARPTX010000001">
    <property type="protein sequence ID" value="MDT2368687.1"/>
    <property type="molecule type" value="Genomic_DNA"/>
</dbReference>
<dbReference type="RefSeq" id="WP_002287892.1">
    <property type="nucleotide sequence ID" value="NZ_AP019394.1"/>
</dbReference>
<dbReference type="Proteomes" id="UP000191171">
    <property type="component" value="Unassembled WGS sequence"/>
</dbReference>
<reference evidence="19 28" key="7">
    <citation type="submission" date="2017-12" db="EMBL/GenBank/DDBJ databases">
        <title>A pool of 800 enterococci isolated from chicken carcass rinse samples from New Zealand.</title>
        <authorList>
            <person name="Zhang J."/>
            <person name="Rogers L."/>
            <person name="Midwinter A."/>
            <person name="French N."/>
        </authorList>
    </citation>
    <scope>NUCLEOTIDE SEQUENCE [LARGE SCALE GENOMIC DNA]</scope>
    <source>
        <strain evidence="19 28">EN697</strain>
    </source>
</reference>
<reference evidence="18 27" key="1">
    <citation type="submission" date="2015-06" db="EMBL/GenBank/DDBJ databases">
        <title>The Genome Sequence of Enterococcus faecium 131EA1.</title>
        <authorList>
            <consortium name="The Broad Institute Genomics Platform"/>
            <consortium name="The Broad Institute Genome Sequencing Center for Infectious Disease"/>
            <person name="Earl A.M."/>
            <person name="Van Tyne D."/>
            <person name="Lebreton F."/>
            <person name="Saavedra J.T."/>
            <person name="Gilmore M.S."/>
            <person name="Manson Mcguire A."/>
            <person name="Clock S."/>
            <person name="Crupain M."/>
            <person name="Rangan U."/>
            <person name="Young S."/>
            <person name="Abouelleil A."/>
            <person name="Cao P."/>
            <person name="Chapman S.B."/>
            <person name="Griggs A."/>
            <person name="Priest M."/>
            <person name="Shea T."/>
            <person name="Wortman J."/>
            <person name="Nusbaum C."/>
            <person name="Birren B."/>
        </authorList>
    </citation>
    <scope>NUCLEOTIDE SEQUENCE [LARGE SCALE GENOMIC DNA]</scope>
    <source>
        <strain evidence="18 27">131EA1</strain>
    </source>
</reference>
<feature type="transmembrane region" description="Helical" evidence="7">
    <location>
        <begin position="186"/>
        <end position="206"/>
    </location>
</feature>
<dbReference type="PANTHER" id="PTHR43163:SF6">
    <property type="entry name" value="DIPEPTIDE TRANSPORT SYSTEM PERMEASE PROTEIN DPPB-RELATED"/>
    <property type="match status" value="1"/>
</dbReference>
<reference evidence="20 22" key="3">
    <citation type="submission" date="2016-04" db="EMBL/GenBank/DDBJ databases">
        <authorList>
            <person name="Millard A."/>
        </authorList>
    </citation>
    <scope>NUCLEOTIDE SEQUENCE [LARGE SCALE GENOMIC DNA]</scope>
    <source>
        <strain evidence="20">Isolate 22</strain>
    </source>
</reference>
<feature type="transmembrane region" description="Helical" evidence="7">
    <location>
        <begin position="99"/>
        <end position="120"/>
    </location>
</feature>
<evidence type="ECO:0000313" key="19">
    <source>
        <dbReference type="EMBL" id="RXU87205.1"/>
    </source>
</evidence>
<dbReference type="EMBL" id="MVGJ01000045">
    <property type="protein sequence ID" value="OOL82481.1"/>
    <property type="molecule type" value="Genomic_DNA"/>
</dbReference>
<feature type="transmembrane region" description="Helical" evidence="7">
    <location>
        <begin position="287"/>
        <end position="313"/>
    </location>
</feature>
<keyword evidence="6 7" id="KW-0472">Membrane</keyword>
<dbReference type="Proteomes" id="UP000194737">
    <property type="component" value="Unassembled WGS sequence"/>
</dbReference>
<dbReference type="EMBL" id="JAMWMK010000009">
    <property type="protein sequence ID" value="MDC4247887.1"/>
    <property type="molecule type" value="Genomic_DNA"/>
</dbReference>
<dbReference type="Pfam" id="PF19300">
    <property type="entry name" value="BPD_transp_1_N"/>
    <property type="match status" value="1"/>
</dbReference>
<organism evidence="10 21">
    <name type="scientific">Enterococcus faecium</name>
    <name type="common">Streptococcus faecium</name>
    <dbReference type="NCBI Taxonomy" id="1352"/>
    <lineage>
        <taxon>Bacteria</taxon>
        <taxon>Bacillati</taxon>
        <taxon>Bacillota</taxon>
        <taxon>Bacilli</taxon>
        <taxon>Lactobacillales</taxon>
        <taxon>Enterococcaceae</taxon>
        <taxon>Enterococcus</taxon>
    </lineage>
</organism>
<dbReference type="EMBL" id="JAIFOC010000068">
    <property type="protein sequence ID" value="MBX4222907.1"/>
    <property type="molecule type" value="Genomic_DNA"/>
</dbReference>
<dbReference type="EMBL" id="NGLB01000001">
    <property type="protein sequence ID" value="OTN98666.1"/>
    <property type="molecule type" value="Genomic_DNA"/>
</dbReference>
<evidence type="ECO:0000256" key="4">
    <source>
        <dbReference type="ARBA" id="ARBA00022692"/>
    </source>
</evidence>
<feature type="transmembrane region" description="Helical" evidence="7">
    <location>
        <begin position="132"/>
        <end position="157"/>
    </location>
</feature>
<comment type="subcellular location">
    <subcellularLocation>
        <location evidence="1 7">Cell membrane</location>
        <topology evidence="1 7">Multi-pass membrane protein</topology>
    </subcellularLocation>
</comment>
<evidence type="ECO:0000313" key="11">
    <source>
        <dbReference type="EMBL" id="MBX4222907.1"/>
    </source>
</evidence>
<evidence type="ECO:0000256" key="2">
    <source>
        <dbReference type="ARBA" id="ARBA00022448"/>
    </source>
</evidence>
<dbReference type="STRING" id="1352.AL014_11690"/>
<keyword evidence="4 7" id="KW-0812">Transmembrane</keyword>
<evidence type="ECO:0000256" key="3">
    <source>
        <dbReference type="ARBA" id="ARBA00022475"/>
    </source>
</evidence>
<dbReference type="OMA" id="PPVTGFM"/>
<dbReference type="PROSITE" id="PS50928">
    <property type="entry name" value="ABC_TM1"/>
    <property type="match status" value="1"/>
</dbReference>
<name>A0A132P5C9_ENTFC</name>
<evidence type="ECO:0000313" key="29">
    <source>
        <dbReference type="Proteomes" id="UP000469871"/>
    </source>
</evidence>
<dbReference type="GO" id="GO:0005886">
    <property type="term" value="C:plasma membrane"/>
    <property type="evidence" value="ECO:0007669"/>
    <property type="project" value="UniProtKB-SubCell"/>
</dbReference>
<dbReference type="Proteomes" id="UP000289562">
    <property type="component" value="Unassembled WGS sequence"/>
</dbReference>
<dbReference type="SUPFAM" id="SSF161098">
    <property type="entry name" value="MetI-like"/>
    <property type="match status" value="1"/>
</dbReference>
<evidence type="ECO:0000256" key="7">
    <source>
        <dbReference type="RuleBase" id="RU363032"/>
    </source>
</evidence>
<evidence type="ECO:0000313" key="13">
    <source>
        <dbReference type="EMBL" id="MDT2368687.1"/>
    </source>
</evidence>
<reference evidence="13" key="12">
    <citation type="submission" date="2023-03" db="EMBL/GenBank/DDBJ databases">
        <authorList>
            <person name="Shen W."/>
            <person name="Cai J."/>
        </authorList>
    </citation>
    <scope>NUCLEOTIDE SEQUENCE</scope>
    <source>
        <strain evidence="13">B1010-2</strain>
    </source>
</reference>
<dbReference type="EMBL" id="FKLM01000027">
    <property type="protein sequence ID" value="SAM46441.1"/>
    <property type="molecule type" value="Genomic_DNA"/>
</dbReference>
<dbReference type="EMBL" id="PJVH01000027">
    <property type="protein sequence ID" value="RXU87205.1"/>
    <property type="molecule type" value="Genomic_DNA"/>
</dbReference>
<dbReference type="Proteomes" id="UP000070452">
    <property type="component" value="Unassembled WGS sequence"/>
</dbReference>
<keyword evidence="3" id="KW-1003">Cell membrane</keyword>
<evidence type="ECO:0000313" key="21">
    <source>
        <dbReference type="Proteomes" id="UP000070452"/>
    </source>
</evidence>
<dbReference type="Proteomes" id="UP000249070">
    <property type="component" value="Unassembled WGS sequence"/>
</dbReference>
<evidence type="ECO:0000313" key="25">
    <source>
        <dbReference type="Proteomes" id="UP000224303"/>
    </source>
</evidence>
<feature type="transmembrane region" description="Helical" evidence="7">
    <location>
        <begin position="9"/>
        <end position="30"/>
    </location>
</feature>
<feature type="domain" description="ABC transmembrane type-1" evidence="8">
    <location>
        <begin position="95"/>
        <end position="306"/>
    </location>
</feature>
<evidence type="ECO:0000313" key="24">
    <source>
        <dbReference type="Proteomes" id="UP000194737"/>
    </source>
</evidence>
<evidence type="ECO:0000313" key="23">
    <source>
        <dbReference type="Proteomes" id="UP000191171"/>
    </source>
</evidence>
<evidence type="ECO:0000313" key="20">
    <source>
        <dbReference type="EMBL" id="SAM46441.1"/>
    </source>
</evidence>
<reference evidence="10 21" key="2">
    <citation type="submission" date="2016-01" db="EMBL/GenBank/DDBJ databases">
        <title>Molecular Mechanisms for transfer of large genomic segments between Enterococcus faecium strains.</title>
        <authorList>
            <person name="Garcia-Solache M.A."/>
            <person name="Lebreton F."/>
            <person name="Mclaughlin R.E."/>
            <person name="Whiteaker J.D."/>
            <person name="Gilmore M.S."/>
            <person name="Rice L.B."/>
        </authorList>
    </citation>
    <scope>NUCLEOTIDE SEQUENCE [LARGE SCALE GENOMIC DNA]</scope>
    <source>
        <strain evidence="10 21">D344RRF x C68</strain>
    </source>
</reference>
<evidence type="ECO:0000313" key="12">
    <source>
        <dbReference type="EMBL" id="MDC4247887.1"/>
    </source>
</evidence>
<dbReference type="AlphaFoldDB" id="A0A132P5C9"/>
<proteinExistence type="inferred from homology"/>
<dbReference type="NCBIfam" id="NF045472">
    <property type="entry name" value="Opp4B"/>
    <property type="match status" value="1"/>
</dbReference>
<evidence type="ECO:0000256" key="6">
    <source>
        <dbReference type="ARBA" id="ARBA00023136"/>
    </source>
</evidence>
<evidence type="ECO:0000313" key="16">
    <source>
        <dbReference type="EMBL" id="PHL21061.1"/>
    </source>
</evidence>
<dbReference type="Proteomes" id="UP001141166">
    <property type="component" value="Unassembled WGS sequence"/>
</dbReference>
<keyword evidence="2 7" id="KW-0813">Transport</keyword>
<dbReference type="GeneID" id="66453116"/>
<dbReference type="Proteomes" id="UP000183509">
    <property type="component" value="Unassembled WGS sequence"/>
</dbReference>
<evidence type="ECO:0000313" key="28">
    <source>
        <dbReference type="Proteomes" id="UP000289562"/>
    </source>
</evidence>
<dbReference type="PANTHER" id="PTHR43163">
    <property type="entry name" value="DIPEPTIDE TRANSPORT SYSTEM PERMEASE PROTEIN DPPB-RELATED"/>
    <property type="match status" value="1"/>
</dbReference>
<dbReference type="EMBL" id="LEQJ01000009">
    <property type="protein sequence ID" value="RBS31287.1"/>
    <property type="molecule type" value="Genomic_DNA"/>
</dbReference>
<dbReference type="EMBL" id="WEFP01000001">
    <property type="protein sequence ID" value="KAB7577491.1"/>
    <property type="molecule type" value="Genomic_DNA"/>
</dbReference>
<dbReference type="PATRIC" id="fig|1352.1358.peg.111"/>
<evidence type="ECO:0000313" key="22">
    <source>
        <dbReference type="Proteomes" id="UP000183509"/>
    </source>
</evidence>
<reference evidence="17 26" key="8">
    <citation type="submission" date="2018-05" db="EMBL/GenBank/DDBJ databases">
        <title>Vancomycin-resistant Enterococcus faecium strain from Chelyabinsk, Russia.</title>
        <authorList>
            <person name="Gostev V."/>
            <person name="Goncharov A."/>
            <person name="Kolodzhieva V."/>
            <person name="Suvorov A."/>
            <person name="Sidorenko S."/>
            <person name="Zueva L."/>
        </authorList>
    </citation>
    <scope>NUCLEOTIDE SEQUENCE [LARGE SCALE GENOMIC DNA]</scope>
    <source>
        <strain evidence="17 26">20</strain>
    </source>
</reference>
<dbReference type="Proteomes" id="UP001260956">
    <property type="component" value="Unassembled WGS sequence"/>
</dbReference>
<dbReference type="Proteomes" id="UP000253144">
    <property type="component" value="Unassembled WGS sequence"/>
</dbReference>
<accession>A0A132P5C9</accession>
<evidence type="ECO:0000313" key="18">
    <source>
        <dbReference type="EMBL" id="RBS31287.1"/>
    </source>
</evidence>
<reference evidence="16 25" key="6">
    <citation type="submission" date="2017-10" db="EMBL/GenBank/DDBJ databases">
        <title>Draft genomes of the Enterococcus faecium isolated from human feces before and after Helicobacter pylori eradication therapy.</title>
        <authorList>
            <person name="Prianichniikov N.A."/>
            <person name="Glushchenko O.E."/>
            <person name="Malakhova M.V."/>
        </authorList>
    </citation>
    <scope>NUCLEOTIDE SEQUENCE [LARGE SCALE GENOMIC DNA]</scope>
    <source>
        <strain evidence="16 25">Hp_5-7</strain>
    </source>
</reference>
<evidence type="ECO:0000259" key="8">
    <source>
        <dbReference type="PROSITE" id="PS50928"/>
    </source>
</evidence>
<evidence type="ECO:0000313" key="27">
    <source>
        <dbReference type="Proteomes" id="UP000253144"/>
    </source>
</evidence>
<reference evidence="14 23" key="4">
    <citation type="submission" date="2017-02" db="EMBL/GenBank/DDBJ databases">
        <title>Clonality and virulence of isolates of VRE in Hematopoietic Stem Cell Transplanted (HSCT) patients.</title>
        <authorList>
            <person name="Marchi A.P."/>
            <person name="Martins R.C."/>
            <person name="Marie S.K."/>
            <person name="Levin A.S."/>
            <person name="Costa S.F."/>
        </authorList>
    </citation>
    <scope>NUCLEOTIDE SEQUENCE [LARGE SCALE GENOMIC DNA]</scope>
    <source>
        <strain evidence="14 23">LIM1759</strain>
    </source>
</reference>
<dbReference type="Proteomes" id="UP001139644">
    <property type="component" value="Unassembled WGS sequence"/>
</dbReference>
<evidence type="ECO:0000256" key="5">
    <source>
        <dbReference type="ARBA" id="ARBA00022989"/>
    </source>
</evidence>
<evidence type="ECO:0000313" key="26">
    <source>
        <dbReference type="Proteomes" id="UP000249070"/>
    </source>
</evidence>
<evidence type="ECO:0000313" key="9">
    <source>
        <dbReference type="EMBL" id="KAB7577491.1"/>
    </source>
</evidence>
<dbReference type="InterPro" id="IPR035906">
    <property type="entry name" value="MetI-like_sf"/>
</dbReference>
<dbReference type="EMBL" id="PCGC01000025">
    <property type="protein sequence ID" value="PHL21061.1"/>
    <property type="molecule type" value="Genomic_DNA"/>
</dbReference>
<evidence type="ECO:0000256" key="1">
    <source>
        <dbReference type="ARBA" id="ARBA00004651"/>
    </source>
</evidence>